<comment type="similarity">
    <text evidence="1">Belongs to the TCP11 family.</text>
</comment>
<evidence type="ECO:0000313" key="3">
    <source>
        <dbReference type="EMBL" id="PON65002.1"/>
    </source>
</evidence>
<organism evidence="3 4">
    <name type="scientific">Trema orientale</name>
    <name type="common">Charcoal tree</name>
    <name type="synonym">Celtis orientalis</name>
    <dbReference type="NCBI Taxonomy" id="63057"/>
    <lineage>
        <taxon>Eukaryota</taxon>
        <taxon>Viridiplantae</taxon>
        <taxon>Streptophyta</taxon>
        <taxon>Embryophyta</taxon>
        <taxon>Tracheophyta</taxon>
        <taxon>Spermatophyta</taxon>
        <taxon>Magnoliopsida</taxon>
        <taxon>eudicotyledons</taxon>
        <taxon>Gunneridae</taxon>
        <taxon>Pentapetalae</taxon>
        <taxon>rosids</taxon>
        <taxon>fabids</taxon>
        <taxon>Rosales</taxon>
        <taxon>Cannabaceae</taxon>
        <taxon>Trema</taxon>
    </lineage>
</organism>
<gene>
    <name evidence="3" type="ORF">TorRG33x02_272020</name>
</gene>
<dbReference type="EMBL" id="JXTC01000324">
    <property type="protein sequence ID" value="PON65002.1"/>
    <property type="molecule type" value="Genomic_DNA"/>
</dbReference>
<name>A0A2P5CVC7_TREOI</name>
<evidence type="ECO:0000256" key="1">
    <source>
        <dbReference type="ARBA" id="ARBA00010954"/>
    </source>
</evidence>
<evidence type="ECO:0000313" key="4">
    <source>
        <dbReference type="Proteomes" id="UP000237000"/>
    </source>
</evidence>
<evidence type="ECO:0000256" key="2">
    <source>
        <dbReference type="SAM" id="MobiDB-lite"/>
    </source>
</evidence>
<dbReference type="OrthoDB" id="276323at2759"/>
<keyword evidence="4" id="KW-1185">Reference proteome</keyword>
<accession>A0A2P5CVC7</accession>
<dbReference type="InParanoid" id="A0A2P5CVC7"/>
<dbReference type="InterPro" id="IPR008862">
    <property type="entry name" value="Tcp11"/>
</dbReference>
<dbReference type="AlphaFoldDB" id="A0A2P5CVC7"/>
<reference evidence="4" key="1">
    <citation type="submission" date="2016-06" db="EMBL/GenBank/DDBJ databases">
        <title>Parallel loss of symbiosis genes in relatives of nitrogen-fixing non-legume Parasponia.</title>
        <authorList>
            <person name="Van Velzen R."/>
            <person name="Holmer R."/>
            <person name="Bu F."/>
            <person name="Rutten L."/>
            <person name="Van Zeijl A."/>
            <person name="Liu W."/>
            <person name="Santuari L."/>
            <person name="Cao Q."/>
            <person name="Sharma T."/>
            <person name="Shen D."/>
            <person name="Roswanjaya Y."/>
            <person name="Wardhani T."/>
            <person name="Kalhor M.S."/>
            <person name="Jansen J."/>
            <person name="Van den Hoogen J."/>
            <person name="Gungor B."/>
            <person name="Hartog M."/>
            <person name="Hontelez J."/>
            <person name="Verver J."/>
            <person name="Yang W.-C."/>
            <person name="Schijlen E."/>
            <person name="Repin R."/>
            <person name="Schilthuizen M."/>
            <person name="Schranz E."/>
            <person name="Heidstra R."/>
            <person name="Miyata K."/>
            <person name="Fedorova E."/>
            <person name="Kohlen W."/>
            <person name="Bisseling T."/>
            <person name="Smit S."/>
            <person name="Geurts R."/>
        </authorList>
    </citation>
    <scope>NUCLEOTIDE SEQUENCE [LARGE SCALE GENOMIC DNA]</scope>
    <source>
        <strain evidence="4">cv. RG33-2</strain>
    </source>
</reference>
<dbReference type="Pfam" id="PF05794">
    <property type="entry name" value="Tcp11"/>
    <property type="match status" value="1"/>
</dbReference>
<dbReference type="STRING" id="63057.A0A2P5CVC7"/>
<dbReference type="PANTHER" id="PTHR12832:SF11">
    <property type="entry name" value="LD23868P"/>
    <property type="match status" value="1"/>
</dbReference>
<proteinExistence type="inferred from homology"/>
<feature type="region of interest" description="Disordered" evidence="2">
    <location>
        <begin position="718"/>
        <end position="742"/>
    </location>
</feature>
<feature type="region of interest" description="Disordered" evidence="2">
    <location>
        <begin position="1"/>
        <end position="30"/>
    </location>
</feature>
<sequence length="964" mass="107134">MSERARRGIALSFPAEDGELGSPKLPPRLRRRLSLSKPPITADHIESKLTKAHLRRQKFHEVLSRKARSNSGGSLEEDLGNRLEPKPKPTEHKRSCRRFVHLRKTTFALAKAFEALSISEESVKSMSFEQLAHQIESATTIRNTKALLDRLETYLISRATTGSISSLENIDHLLRCVASPIRKENTNTKKKVSKHISSCKEAPLSPVALSRYPARVFLCAYMILGHPDAVFNGRRECENVLAQSATDLVREFELLLKIILRGSSETARKETVPLKRSRITFRSQLEAFDKAWCSYLLHFVAWKDTDAKLLEQDLVKAACQLELSLQTCKMTPELDMKAVQKKITENQKLIREKLQQLSGNPGLKNLETALSEVQSRYLGSKDTASSSSQSASLGSSLVSVSSETSDLTDTSQNSSQLIHLVFEKDETDLGKETGSSLSFKSGADGHLRPTALVVGENELLVNEILHEHEHHLGFTDSLTVSNEGLNGLKENVRETIEKAFWDGVMESMKENESDFSWILKLVTEVRDELCDISPQSWKKEITESIDIDILAEMLRPGNLDVDYFGKVLEFALVILRKLSAPAKEDDMKTTHYKFLEELGEILQAEEESKASRALAITKGLRFVLQEIQTLKREISRARLRMVEPLIKGTAGFEYLRKAFSDRHGSPTLAPTSLPITRRWLSSVKIVAEQEWLEYKDSLSAVTNNGLFSGLPSTTLRTGGNTSVGTKVSSRTSARDTIDPPLPGKELPVCGGEEIDLLVRLGLLKLVSEVGGLSLEVLPETFEINLPRLRVVQSQLHKIIVISTCLLVLRQTLLNESLVTSPLDLEKISSRCVKQLSNLLDTVEDIGISEIIETIIGYADDNDHLSFLEILKSRKEIMERMLGKSLKAGDAVFKRVSHAVYLAARGVVFGGNGAQGRKLAEASLRPVGAVLLADNLVKAAEVLVVVAAVSCNVHRPWYEELLKSS</sequence>
<dbReference type="PANTHER" id="PTHR12832">
    <property type="entry name" value="TESTIS-SPECIFIC PROTEIN PBS13 T-COMPLEX 11"/>
    <property type="match status" value="1"/>
</dbReference>
<dbReference type="Proteomes" id="UP000237000">
    <property type="component" value="Unassembled WGS sequence"/>
</dbReference>
<comment type="caution">
    <text evidence="3">The sequence shown here is derived from an EMBL/GenBank/DDBJ whole genome shotgun (WGS) entry which is preliminary data.</text>
</comment>
<protein>
    <submittedName>
        <fullName evidence="3">T-complex</fullName>
    </submittedName>
</protein>
<feature type="compositionally biased region" description="Polar residues" evidence="2">
    <location>
        <begin position="718"/>
        <end position="731"/>
    </location>
</feature>
<dbReference type="GO" id="GO:0007165">
    <property type="term" value="P:signal transduction"/>
    <property type="evidence" value="ECO:0007669"/>
    <property type="project" value="TreeGrafter"/>
</dbReference>
<feature type="region of interest" description="Disordered" evidence="2">
    <location>
        <begin position="61"/>
        <end position="92"/>
    </location>
</feature>
<feature type="compositionally biased region" description="Basic and acidic residues" evidence="2">
    <location>
        <begin position="79"/>
        <end position="92"/>
    </location>
</feature>